<dbReference type="InterPro" id="IPR050334">
    <property type="entry name" value="Molybdenum_import_ModC"/>
</dbReference>
<dbReference type="SMART" id="SM00382">
    <property type="entry name" value="AAA"/>
    <property type="match status" value="1"/>
</dbReference>
<dbReference type="Proteomes" id="UP001198182">
    <property type="component" value="Unassembled WGS sequence"/>
</dbReference>
<dbReference type="PROSITE" id="PS50893">
    <property type="entry name" value="ABC_TRANSPORTER_2"/>
    <property type="match status" value="1"/>
</dbReference>
<keyword evidence="5" id="KW-1185">Reference proteome</keyword>
<evidence type="ECO:0000313" key="5">
    <source>
        <dbReference type="Proteomes" id="UP001198182"/>
    </source>
</evidence>
<dbReference type="PANTHER" id="PTHR43514">
    <property type="entry name" value="ABC TRANSPORTER I FAMILY MEMBER 10"/>
    <property type="match status" value="1"/>
</dbReference>
<name>A0AAE3JFQ0_9FIRM</name>
<evidence type="ECO:0000313" key="4">
    <source>
        <dbReference type="EMBL" id="MCC2231685.1"/>
    </source>
</evidence>
<comment type="caution">
    <text evidence="4">The sequence shown here is derived from an EMBL/GenBank/DDBJ whole genome shotgun (WGS) entry which is preliminary data.</text>
</comment>
<dbReference type="InterPro" id="IPR027417">
    <property type="entry name" value="P-loop_NTPase"/>
</dbReference>
<dbReference type="InterPro" id="IPR003439">
    <property type="entry name" value="ABC_transporter-like_ATP-bd"/>
</dbReference>
<protein>
    <submittedName>
        <fullName evidence="4">ATP-binding cassette domain-containing protein</fullName>
    </submittedName>
</protein>
<feature type="domain" description="ABC transporter" evidence="3">
    <location>
        <begin position="2"/>
        <end position="232"/>
    </location>
</feature>
<accession>A0AAE3JFQ0</accession>
<evidence type="ECO:0000256" key="1">
    <source>
        <dbReference type="ARBA" id="ARBA00022741"/>
    </source>
</evidence>
<dbReference type="PROSITE" id="PS00211">
    <property type="entry name" value="ABC_TRANSPORTER_1"/>
    <property type="match status" value="1"/>
</dbReference>
<dbReference type="GO" id="GO:0016887">
    <property type="term" value="F:ATP hydrolysis activity"/>
    <property type="evidence" value="ECO:0007669"/>
    <property type="project" value="InterPro"/>
</dbReference>
<dbReference type="PANTHER" id="PTHR43514:SF1">
    <property type="entry name" value="SULFATE_THIOSULFATE IMPORT ATP-BINDING PROTEIN CYSA"/>
    <property type="match status" value="1"/>
</dbReference>
<evidence type="ECO:0000259" key="3">
    <source>
        <dbReference type="PROSITE" id="PS50893"/>
    </source>
</evidence>
<dbReference type="Gene3D" id="3.40.50.300">
    <property type="entry name" value="P-loop containing nucleotide triphosphate hydrolases"/>
    <property type="match status" value="1"/>
</dbReference>
<sequence>MSLQVDIKKKLKGFTLDVTFEADGDCMGILGASGCGKSMTLKCIAGIEKPDSGRIVLNGKILFDSEKHINLSTQKRKVGYLFQNYALFPNMTVRENISVGLAASKENSNSRLEELAALFQLEGLENRYPWQLSGGQQQRVALARSLAYEPEVLMLDEPFSALDEYLKENLQIQVKEILNRYKGDILMVTHSREEVYRFCPKIAVVHNGHVVARGDTREIFQNPCHVTAAKLSGCKNISRIKRTGENRVYALDWNTELVTAESVGDEVRYIGIRAHDLQPVYDGTYQENLISCLHPELPEGLFEQVVLFRTAEQSDSLLWWKVGKEQWREAFVQKLPEQFYLPPEALMLLTEE</sequence>
<dbReference type="AlphaFoldDB" id="A0AAE3JFQ0"/>
<proteinExistence type="predicted"/>
<dbReference type="InterPro" id="IPR017871">
    <property type="entry name" value="ABC_transporter-like_CS"/>
</dbReference>
<reference evidence="4" key="1">
    <citation type="submission" date="2021-10" db="EMBL/GenBank/DDBJ databases">
        <title>Anaerobic single-cell dispensing facilitates the cultivation of human gut bacteria.</title>
        <authorList>
            <person name="Afrizal A."/>
        </authorList>
    </citation>
    <scope>NUCLEOTIDE SEQUENCE</scope>
    <source>
        <strain evidence="4">CLA-AA-H215</strain>
    </source>
</reference>
<keyword evidence="1" id="KW-0547">Nucleotide-binding</keyword>
<dbReference type="EMBL" id="JAJEQR010000036">
    <property type="protein sequence ID" value="MCC2231685.1"/>
    <property type="molecule type" value="Genomic_DNA"/>
</dbReference>
<evidence type="ECO:0000256" key="2">
    <source>
        <dbReference type="ARBA" id="ARBA00022840"/>
    </source>
</evidence>
<keyword evidence="2 4" id="KW-0067">ATP-binding</keyword>
<dbReference type="RefSeq" id="WP_308454204.1">
    <property type="nucleotide sequence ID" value="NZ_JAJEQR010000036.1"/>
</dbReference>
<dbReference type="SUPFAM" id="SSF52540">
    <property type="entry name" value="P-loop containing nucleoside triphosphate hydrolases"/>
    <property type="match status" value="1"/>
</dbReference>
<dbReference type="InterPro" id="IPR003593">
    <property type="entry name" value="AAA+_ATPase"/>
</dbReference>
<dbReference type="GO" id="GO:0005524">
    <property type="term" value="F:ATP binding"/>
    <property type="evidence" value="ECO:0007669"/>
    <property type="project" value="UniProtKB-KW"/>
</dbReference>
<gene>
    <name evidence="4" type="ORF">LKD81_11870</name>
</gene>
<organism evidence="4 5">
    <name type="scientific">Hominifimenecus microfluidus</name>
    <dbReference type="NCBI Taxonomy" id="2885348"/>
    <lineage>
        <taxon>Bacteria</taxon>
        <taxon>Bacillati</taxon>
        <taxon>Bacillota</taxon>
        <taxon>Clostridia</taxon>
        <taxon>Lachnospirales</taxon>
        <taxon>Lachnospiraceae</taxon>
        <taxon>Hominifimenecus</taxon>
    </lineage>
</organism>
<dbReference type="Pfam" id="PF00005">
    <property type="entry name" value="ABC_tran"/>
    <property type="match status" value="1"/>
</dbReference>